<evidence type="ECO:0000256" key="2">
    <source>
        <dbReference type="ARBA" id="ARBA00022448"/>
    </source>
</evidence>
<dbReference type="EMBL" id="ACUZ02000029">
    <property type="protein sequence ID" value="EFB32129.1"/>
    <property type="molecule type" value="Genomic_DNA"/>
</dbReference>
<comment type="subcellular location">
    <subcellularLocation>
        <location evidence="1">Cell outer membrane</location>
        <topology evidence="1">Multi-pass membrane protein</topology>
    </subcellularLocation>
</comment>
<organism evidence="11 12">
    <name type="scientific">Segatella oris F0302</name>
    <dbReference type="NCBI Taxonomy" id="649760"/>
    <lineage>
        <taxon>Bacteria</taxon>
        <taxon>Pseudomonadati</taxon>
        <taxon>Bacteroidota</taxon>
        <taxon>Bacteroidia</taxon>
        <taxon>Bacteroidales</taxon>
        <taxon>Prevotellaceae</taxon>
        <taxon>Segatella</taxon>
    </lineage>
</organism>
<name>D1QRH1_9BACT</name>
<accession>D1QRH1</accession>
<keyword evidence="5 8" id="KW-0798">TonB box</keyword>
<dbReference type="GO" id="GO:0009279">
    <property type="term" value="C:cell outer membrane"/>
    <property type="evidence" value="ECO:0007669"/>
    <property type="project" value="UniProtKB-SubCell"/>
</dbReference>
<dbReference type="Pfam" id="PF07715">
    <property type="entry name" value="Plug"/>
    <property type="match status" value="1"/>
</dbReference>
<evidence type="ECO:0000256" key="5">
    <source>
        <dbReference type="ARBA" id="ARBA00023077"/>
    </source>
</evidence>
<evidence type="ECO:0000256" key="3">
    <source>
        <dbReference type="ARBA" id="ARBA00022452"/>
    </source>
</evidence>
<keyword evidence="4" id="KW-0812">Transmembrane</keyword>
<gene>
    <name evidence="11" type="ORF">HMPREF0971_01577</name>
</gene>
<evidence type="ECO:0000259" key="9">
    <source>
        <dbReference type="Pfam" id="PF00593"/>
    </source>
</evidence>
<dbReference type="STRING" id="649760.HMPREF0971_01577"/>
<reference evidence="11 12" key="1">
    <citation type="submission" date="2009-11" db="EMBL/GenBank/DDBJ databases">
        <authorList>
            <person name="Weinstock G."/>
            <person name="Sodergren E."/>
            <person name="Clifton S."/>
            <person name="Fulton L."/>
            <person name="Fulton B."/>
            <person name="Courtney L."/>
            <person name="Fronick C."/>
            <person name="Harrison M."/>
            <person name="Strong C."/>
            <person name="Farmer C."/>
            <person name="Delahaunty K."/>
            <person name="Markovic C."/>
            <person name="Hall O."/>
            <person name="Minx P."/>
            <person name="Tomlinson C."/>
            <person name="Mitreva M."/>
            <person name="Nelson J."/>
            <person name="Hou S."/>
            <person name="Wollam A."/>
            <person name="Pepin K.H."/>
            <person name="Johnson M."/>
            <person name="Bhonagiri V."/>
            <person name="Nash W.E."/>
            <person name="Warren W."/>
            <person name="Chinwalla A."/>
            <person name="Mardis E.R."/>
            <person name="Wilson R.K."/>
        </authorList>
    </citation>
    <scope>NUCLEOTIDE SEQUENCE [LARGE SCALE GENOMIC DNA]</scope>
    <source>
        <strain evidence="11 12">F0302</strain>
    </source>
</reference>
<dbReference type="InterPro" id="IPR039426">
    <property type="entry name" value="TonB-dep_rcpt-like"/>
</dbReference>
<dbReference type="Pfam" id="PF00593">
    <property type="entry name" value="TonB_dep_Rec_b-barrel"/>
    <property type="match status" value="1"/>
</dbReference>
<dbReference type="GO" id="GO:0044718">
    <property type="term" value="P:siderophore transmembrane transport"/>
    <property type="evidence" value="ECO:0007669"/>
    <property type="project" value="TreeGrafter"/>
</dbReference>
<dbReference type="PANTHER" id="PTHR30069">
    <property type="entry name" value="TONB-DEPENDENT OUTER MEMBRANE RECEPTOR"/>
    <property type="match status" value="1"/>
</dbReference>
<feature type="domain" description="TonB-dependent receptor-like beta-barrel" evidence="9">
    <location>
        <begin position="253"/>
        <end position="693"/>
    </location>
</feature>
<proteinExistence type="inferred from homology"/>
<keyword evidence="3" id="KW-1134">Transmembrane beta strand</keyword>
<keyword evidence="7" id="KW-0998">Cell outer membrane</keyword>
<dbReference type="AlphaFoldDB" id="D1QRH1"/>
<dbReference type="PANTHER" id="PTHR30069:SF40">
    <property type="entry name" value="TONB-DEPENDENT RECEPTOR NMB0964-RELATED"/>
    <property type="match status" value="1"/>
</dbReference>
<protein>
    <submittedName>
        <fullName evidence="11">TonB-dependent receptor</fullName>
    </submittedName>
</protein>
<evidence type="ECO:0000313" key="11">
    <source>
        <dbReference type="EMBL" id="EFB32129.1"/>
    </source>
</evidence>
<comment type="similarity">
    <text evidence="8">Belongs to the TonB-dependent receptor family.</text>
</comment>
<sequence>MAFSSVLRINERQKNPLLTFNFQIMMLKLKSGKHQWAGVLFACLCWCMPSEAQKQNSDKPVHDSICLHEVVVSARRQMMGANQVGSQISQTAITDAMGRSLGSLLEGVSGMSSIQTGTIVSKPVIHGMYGNRILMVSNGARLTGQQWGADHAPEVDKNSYSDIEVVKGADAVKYGSEALGGIILMQPSPLPYEVSGLHGMVSTLYGTNGRRFGASGYVESSFKWRGNWAWRLHLNSENGGDRSTAHYLLNNTGMRENDLSLTLGYSREAWRLEAGYSLFAQKLGVMQSAQMGNEQLLQERIRLGRPVDIMPFSRHIGYPFQQINHHTAYFKAFFDYQNIGHFAFQSTFQQDNRRENRIRRLNHSDIPTVSLHLNSWQNALVWNKGYGQWKSEAGAQMLVTDNHNERGTGVVPIIPNYTEVAFGLYALQKLTANRWGLEAGVRFDGQQTKADGYDWTGRRYGGKRDFTNFTYSIGGHYHINKQLKVTSHFGVAWRAPHVYELYSNGNELSSGIFVRGDSTLRSEQSYKWITSLKYAHKYFNVQLDGYLQWINNYIYDQPTGRNITVVSGAYPVFQYRQTRAFFQGVDLDAHIKPINSLDYHFVSAMIWAREMPSHAYLPYIPSFRLTHSLTWSLPFCKAYSPKIGLSHRFVAKQTRFNPATDLIAFTPDAYHLVGFEASLSVPMREGMSLRMSLMGDNILNREYKEYTNRSRYYAHDMGRDIRCMITWNF</sequence>
<dbReference type="InterPro" id="IPR012910">
    <property type="entry name" value="Plug_dom"/>
</dbReference>
<evidence type="ECO:0000259" key="10">
    <source>
        <dbReference type="Pfam" id="PF07715"/>
    </source>
</evidence>
<dbReference type="SUPFAM" id="SSF56935">
    <property type="entry name" value="Porins"/>
    <property type="match status" value="1"/>
</dbReference>
<dbReference type="Proteomes" id="UP000004079">
    <property type="component" value="Unassembled WGS sequence"/>
</dbReference>
<dbReference type="HOGENOM" id="CLU_008287_10_0_10"/>
<feature type="domain" description="TonB-dependent receptor plug" evidence="10">
    <location>
        <begin position="86"/>
        <end position="182"/>
    </location>
</feature>
<dbReference type="InterPro" id="IPR000531">
    <property type="entry name" value="Beta-barrel_TonB"/>
</dbReference>
<keyword evidence="2" id="KW-0813">Transport</keyword>
<evidence type="ECO:0000256" key="8">
    <source>
        <dbReference type="RuleBase" id="RU003357"/>
    </source>
</evidence>
<dbReference type="InterPro" id="IPR036942">
    <property type="entry name" value="Beta-barrel_TonB_sf"/>
</dbReference>
<evidence type="ECO:0000256" key="4">
    <source>
        <dbReference type="ARBA" id="ARBA00022692"/>
    </source>
</evidence>
<keyword evidence="11" id="KW-0675">Receptor</keyword>
<evidence type="ECO:0000313" key="12">
    <source>
        <dbReference type="Proteomes" id="UP000004079"/>
    </source>
</evidence>
<evidence type="ECO:0000256" key="7">
    <source>
        <dbReference type="ARBA" id="ARBA00023237"/>
    </source>
</evidence>
<evidence type="ECO:0000256" key="1">
    <source>
        <dbReference type="ARBA" id="ARBA00004571"/>
    </source>
</evidence>
<dbReference type="GO" id="GO:0015344">
    <property type="term" value="F:siderophore uptake transmembrane transporter activity"/>
    <property type="evidence" value="ECO:0007669"/>
    <property type="project" value="TreeGrafter"/>
</dbReference>
<dbReference type="Gene3D" id="2.40.170.20">
    <property type="entry name" value="TonB-dependent receptor, beta-barrel domain"/>
    <property type="match status" value="1"/>
</dbReference>
<comment type="caution">
    <text evidence="11">The sequence shown here is derived from an EMBL/GenBank/DDBJ whole genome shotgun (WGS) entry which is preliminary data.</text>
</comment>
<dbReference type="Gene3D" id="2.170.130.10">
    <property type="entry name" value="TonB-dependent receptor, plug domain"/>
    <property type="match status" value="1"/>
</dbReference>
<dbReference type="InterPro" id="IPR037066">
    <property type="entry name" value="Plug_dom_sf"/>
</dbReference>
<keyword evidence="6 8" id="KW-0472">Membrane</keyword>
<evidence type="ECO:0000256" key="6">
    <source>
        <dbReference type="ARBA" id="ARBA00023136"/>
    </source>
</evidence>